<dbReference type="Proteomes" id="UP001500929">
    <property type="component" value="Unassembled WGS sequence"/>
</dbReference>
<gene>
    <name evidence="2" type="ORF">GCM10009851_21780</name>
</gene>
<evidence type="ECO:0000313" key="2">
    <source>
        <dbReference type="EMBL" id="GAA2236450.1"/>
    </source>
</evidence>
<keyword evidence="3" id="KW-1185">Reference proteome</keyword>
<proteinExistence type="predicted"/>
<feature type="transmembrane region" description="Helical" evidence="1">
    <location>
        <begin position="29"/>
        <end position="51"/>
    </location>
</feature>
<sequence>MHAVSDDSAAEVLAERYGRTPSRRLRGKVVAWVAGIAVAVVMVVWVVWAGLDGVNATVDTQDTAHQVIDARSVRVDFDVTVPRGSTASCVVQALSEKFAVVGWKVIDLPASEAATRSFSEIVRTSELATTGLIYDCWLT</sequence>
<keyword evidence="1" id="KW-0472">Membrane</keyword>
<organism evidence="2 3">
    <name type="scientific">Herbiconiux moechotypicola</name>
    <dbReference type="NCBI Taxonomy" id="637393"/>
    <lineage>
        <taxon>Bacteria</taxon>
        <taxon>Bacillati</taxon>
        <taxon>Actinomycetota</taxon>
        <taxon>Actinomycetes</taxon>
        <taxon>Micrococcales</taxon>
        <taxon>Microbacteriaceae</taxon>
        <taxon>Herbiconiux</taxon>
    </lineage>
</organism>
<evidence type="ECO:0000256" key="1">
    <source>
        <dbReference type="SAM" id="Phobius"/>
    </source>
</evidence>
<accession>A0ABN3DMB2</accession>
<comment type="caution">
    <text evidence="2">The sequence shown here is derived from an EMBL/GenBank/DDBJ whole genome shotgun (WGS) entry which is preliminary data.</text>
</comment>
<dbReference type="Pfam" id="PF14155">
    <property type="entry name" value="DUF4307"/>
    <property type="match status" value="1"/>
</dbReference>
<evidence type="ECO:0000313" key="3">
    <source>
        <dbReference type="Proteomes" id="UP001500929"/>
    </source>
</evidence>
<dbReference type="EMBL" id="BAAAQY010000006">
    <property type="protein sequence ID" value="GAA2236450.1"/>
    <property type="molecule type" value="Genomic_DNA"/>
</dbReference>
<evidence type="ECO:0008006" key="4">
    <source>
        <dbReference type="Google" id="ProtNLM"/>
    </source>
</evidence>
<keyword evidence="1" id="KW-0812">Transmembrane</keyword>
<reference evidence="2 3" key="1">
    <citation type="journal article" date="2019" name="Int. J. Syst. Evol. Microbiol.">
        <title>The Global Catalogue of Microorganisms (GCM) 10K type strain sequencing project: providing services to taxonomists for standard genome sequencing and annotation.</title>
        <authorList>
            <consortium name="The Broad Institute Genomics Platform"/>
            <consortium name="The Broad Institute Genome Sequencing Center for Infectious Disease"/>
            <person name="Wu L."/>
            <person name="Ma J."/>
        </authorList>
    </citation>
    <scope>NUCLEOTIDE SEQUENCE [LARGE SCALE GENOMIC DNA]</scope>
    <source>
        <strain evidence="2 3">JCM 16117</strain>
    </source>
</reference>
<keyword evidence="1" id="KW-1133">Transmembrane helix</keyword>
<protein>
    <recommendedName>
        <fullName evidence="4">DUF4307 domain-containing protein</fullName>
    </recommendedName>
</protein>
<name>A0ABN3DMB2_9MICO</name>
<dbReference type="InterPro" id="IPR025443">
    <property type="entry name" value="DUF4307"/>
</dbReference>